<dbReference type="Pfam" id="PF01814">
    <property type="entry name" value="Hemerythrin"/>
    <property type="match status" value="1"/>
</dbReference>
<dbReference type="RefSeq" id="WP_143985427.1">
    <property type="nucleotide sequence ID" value="NZ_CP041692.1"/>
</dbReference>
<dbReference type="Gene3D" id="1.20.120.520">
    <property type="entry name" value="nmb1532 protein domain like"/>
    <property type="match status" value="1"/>
</dbReference>
<dbReference type="PANTHER" id="PTHR35585">
    <property type="entry name" value="HHE DOMAIN PROTEIN (AFU_ORTHOLOGUE AFUA_4G00730)"/>
    <property type="match status" value="1"/>
</dbReference>
<dbReference type="EMBL" id="CP041692">
    <property type="protein sequence ID" value="QDP95455.1"/>
    <property type="molecule type" value="Genomic_DNA"/>
</dbReference>
<keyword evidence="3" id="KW-1185">Reference proteome</keyword>
<accession>A0A516PWA0</accession>
<name>A0A516PWA0_9ACTN</name>
<dbReference type="InterPro" id="IPR012312">
    <property type="entry name" value="Hemerythrin-like"/>
</dbReference>
<gene>
    <name evidence="2" type="ORF">FOE78_05635</name>
</gene>
<evidence type="ECO:0000259" key="1">
    <source>
        <dbReference type="Pfam" id="PF01814"/>
    </source>
</evidence>
<evidence type="ECO:0000313" key="3">
    <source>
        <dbReference type="Proteomes" id="UP000319263"/>
    </source>
</evidence>
<reference evidence="2 3" key="1">
    <citation type="submission" date="2019-07" db="EMBL/GenBank/DDBJ databases">
        <title>Microlunatus dokdonensis sp. nov. isolated from the rhizospheric soil of the wild plant Elymus tsukushiensis.</title>
        <authorList>
            <person name="Ghim S.-Y."/>
            <person name="Hwang Y.-J."/>
            <person name="Son J.-S."/>
            <person name="Shin J.-H."/>
        </authorList>
    </citation>
    <scope>NUCLEOTIDE SEQUENCE [LARGE SCALE GENOMIC DNA]</scope>
    <source>
        <strain evidence="2 3">KUDC0627</strain>
    </source>
</reference>
<proteinExistence type="predicted"/>
<dbReference type="Proteomes" id="UP000319263">
    <property type="component" value="Chromosome"/>
</dbReference>
<dbReference type="AlphaFoldDB" id="A0A516PWA0"/>
<evidence type="ECO:0000313" key="2">
    <source>
        <dbReference type="EMBL" id="QDP95455.1"/>
    </source>
</evidence>
<protein>
    <submittedName>
        <fullName evidence="2">Hemerythrin domain-containing protein</fullName>
    </submittedName>
</protein>
<dbReference type="KEGG" id="mik:FOE78_05635"/>
<feature type="domain" description="Hemerythrin-like" evidence="1">
    <location>
        <begin position="19"/>
        <end position="132"/>
    </location>
</feature>
<dbReference type="OrthoDB" id="3212362at2"/>
<dbReference type="PANTHER" id="PTHR35585:SF1">
    <property type="entry name" value="HHE DOMAIN PROTEIN (AFU_ORTHOLOGUE AFUA_4G00730)"/>
    <property type="match status" value="1"/>
</dbReference>
<organism evidence="2 3">
    <name type="scientific">Microlunatus elymi</name>
    <dbReference type="NCBI Taxonomy" id="2596828"/>
    <lineage>
        <taxon>Bacteria</taxon>
        <taxon>Bacillati</taxon>
        <taxon>Actinomycetota</taxon>
        <taxon>Actinomycetes</taxon>
        <taxon>Propionibacteriales</taxon>
        <taxon>Propionibacteriaceae</taxon>
        <taxon>Microlunatus</taxon>
    </lineage>
</organism>
<sequence length="193" mass="21282">MGSAVEDRRKAAQLPEGDVIRILLNQHAQVHDLFDEIEGSTGQQRKEAFEELRAMLALHETAEEIVLRPVTATIAPAGVADARNTEEQEANEVLKKLEELDPDSDEFAAELADFKSAVDAHAESEESEEFPAVLENCDLDQRQRMGRRMEAVEKIAPTRPHPSVAGSTAKQWTAGPFAALIDRAKDAIDKVKD</sequence>